<gene>
    <name evidence="1" type="ORF">BDN72DRAFT_780239</name>
</gene>
<proteinExistence type="predicted"/>
<evidence type="ECO:0000313" key="1">
    <source>
        <dbReference type="EMBL" id="TFK59812.1"/>
    </source>
</evidence>
<evidence type="ECO:0000313" key="2">
    <source>
        <dbReference type="Proteomes" id="UP000308600"/>
    </source>
</evidence>
<reference evidence="1 2" key="1">
    <citation type="journal article" date="2019" name="Nat. Ecol. Evol.">
        <title>Megaphylogeny resolves global patterns of mushroom evolution.</title>
        <authorList>
            <person name="Varga T."/>
            <person name="Krizsan K."/>
            <person name="Foldi C."/>
            <person name="Dima B."/>
            <person name="Sanchez-Garcia M."/>
            <person name="Sanchez-Ramirez S."/>
            <person name="Szollosi G.J."/>
            <person name="Szarkandi J.G."/>
            <person name="Papp V."/>
            <person name="Albert L."/>
            <person name="Andreopoulos W."/>
            <person name="Angelini C."/>
            <person name="Antonin V."/>
            <person name="Barry K.W."/>
            <person name="Bougher N.L."/>
            <person name="Buchanan P."/>
            <person name="Buyck B."/>
            <person name="Bense V."/>
            <person name="Catcheside P."/>
            <person name="Chovatia M."/>
            <person name="Cooper J."/>
            <person name="Damon W."/>
            <person name="Desjardin D."/>
            <person name="Finy P."/>
            <person name="Geml J."/>
            <person name="Haridas S."/>
            <person name="Hughes K."/>
            <person name="Justo A."/>
            <person name="Karasinski D."/>
            <person name="Kautmanova I."/>
            <person name="Kiss B."/>
            <person name="Kocsube S."/>
            <person name="Kotiranta H."/>
            <person name="LaButti K.M."/>
            <person name="Lechner B.E."/>
            <person name="Liimatainen K."/>
            <person name="Lipzen A."/>
            <person name="Lukacs Z."/>
            <person name="Mihaltcheva S."/>
            <person name="Morgado L.N."/>
            <person name="Niskanen T."/>
            <person name="Noordeloos M.E."/>
            <person name="Ohm R.A."/>
            <person name="Ortiz-Santana B."/>
            <person name="Ovrebo C."/>
            <person name="Racz N."/>
            <person name="Riley R."/>
            <person name="Savchenko A."/>
            <person name="Shiryaev A."/>
            <person name="Soop K."/>
            <person name="Spirin V."/>
            <person name="Szebenyi C."/>
            <person name="Tomsovsky M."/>
            <person name="Tulloss R.E."/>
            <person name="Uehling J."/>
            <person name="Grigoriev I.V."/>
            <person name="Vagvolgyi C."/>
            <person name="Papp T."/>
            <person name="Martin F.M."/>
            <person name="Miettinen O."/>
            <person name="Hibbett D.S."/>
            <person name="Nagy L.G."/>
        </authorList>
    </citation>
    <scope>NUCLEOTIDE SEQUENCE [LARGE SCALE GENOMIC DNA]</scope>
    <source>
        <strain evidence="1 2">NL-1719</strain>
    </source>
</reference>
<keyword evidence="2" id="KW-1185">Reference proteome</keyword>
<sequence>MLLHCAFTQLFIDAEQAPWSYSKWKELTGISHGLFPDDDTLLPKGLTREAANSILSYFDQWKAKSSQDDRVKYSAARRNPHPGLKFWRDWFAQAWQSWGIHEIITSVMTDEKVHPFILARLSGDGVQWPKAIEYITLLVDPVAEVLFGRECFDTSGRAAGPLRPSIRALIQRTWNNLFRQQKRSLKRIDGLRDEALSAFTDLDRDQLTKKKLESVIIKVSRWKNLAEVLLLEERRGEIQEMEAELGRLMVGIGANIKPKTAKKGITTAKMLRDLSRKEDSADLINLYMDLFSSPAPEDSASLGSVQNIPIIFGELPDGGDPGVEVEATMSPEQLATSIGLTNGLPFFFNEYRHQGGATPWDEGWAEQFHPDKAESNPDMARLSLHWHQIAGVHAILRKMFASTPDSDRCCGILVADEVGLGKTFQSAAVIAVLAELAIRQQKGIPLPPLFALAPFLREYNQLPDFPHLIIVPGTLLVQWELELKGVGKPAAFDLFVYKANRDFHKAFWAEGGPWALSEQPMFRRIILASHSALLQDFAELYVGGKQKSADKPWMRPERLPSYDVELKTTLFQLKFLSVVIDEAHEFRNLGTKHSAALVILGRSVMRMVMTATPLQTSTRDCAGMGRLSGIAHFFSEAALEEEKLDATNLRKAKSMLGEDYDPFNDDDDDLIKMCCVSASRRMHSQFDNRIIRRTTTSKDWEGKPLVDLPPCHTTLCVVKLTPHEMAIINYLDERVKESASASNSVLKIMSKSFYLEYRMGVGFARRHLEEPIPKFATLDAWLVQKSTKFDLCARLCKHILLRDDAPEVVFEDGGATFPDVPPLLPGETVLQETKILIYQEFPSLGGLLRNVLDLYGVKYIWIDGQTTFAQRARKVAQFKTDPKVRVLIFSSIGSSGLNLSAASVVIFLDQPWSAQDERQIKGRAHRQPQKKEVRTYHLLAQDTADIILSGLARGKKDMMEAFLSKSQGKGSFTLLILGLVLTTSLIY</sequence>
<dbReference type="Proteomes" id="UP000308600">
    <property type="component" value="Unassembled WGS sequence"/>
</dbReference>
<accession>A0ACD3A4N5</accession>
<name>A0ACD3A4N5_9AGAR</name>
<protein>
    <submittedName>
        <fullName evidence="1">Uncharacterized protein</fullName>
    </submittedName>
</protein>
<organism evidence="1 2">
    <name type="scientific">Pluteus cervinus</name>
    <dbReference type="NCBI Taxonomy" id="181527"/>
    <lineage>
        <taxon>Eukaryota</taxon>
        <taxon>Fungi</taxon>
        <taxon>Dikarya</taxon>
        <taxon>Basidiomycota</taxon>
        <taxon>Agaricomycotina</taxon>
        <taxon>Agaricomycetes</taxon>
        <taxon>Agaricomycetidae</taxon>
        <taxon>Agaricales</taxon>
        <taxon>Pluteineae</taxon>
        <taxon>Pluteaceae</taxon>
        <taxon>Pluteus</taxon>
    </lineage>
</organism>
<dbReference type="EMBL" id="ML208889">
    <property type="protein sequence ID" value="TFK59812.1"/>
    <property type="molecule type" value="Genomic_DNA"/>
</dbReference>